<dbReference type="Gene3D" id="2.60.40.1120">
    <property type="entry name" value="Carboxypeptidase-like, regulatory domain"/>
    <property type="match status" value="1"/>
</dbReference>
<evidence type="ECO:0000313" key="2">
    <source>
        <dbReference type="Proteomes" id="UP001139521"/>
    </source>
</evidence>
<gene>
    <name evidence="1" type="ORF">L1967_04385</name>
</gene>
<comment type="caution">
    <text evidence="1">The sequence shown here is derived from an EMBL/GenBank/DDBJ whole genome shotgun (WGS) entry which is preliminary data.</text>
</comment>
<dbReference type="AlphaFoldDB" id="A0A9X1ZMK6"/>
<dbReference type="Pfam" id="PF13715">
    <property type="entry name" value="CarbopepD_reg_2"/>
    <property type="match status" value="1"/>
</dbReference>
<dbReference type="Proteomes" id="UP001139521">
    <property type="component" value="Unassembled WGS sequence"/>
</dbReference>
<reference evidence="1" key="1">
    <citation type="submission" date="2022-01" db="EMBL/GenBank/DDBJ databases">
        <title>Genome sequencing of Zunongwangia sp. M21534 genome.</title>
        <authorList>
            <person name="Chen Y."/>
            <person name="Dong C."/>
            <person name="Shao Z."/>
        </authorList>
    </citation>
    <scope>NUCLEOTIDE SEQUENCE</scope>
    <source>
        <strain evidence="1">MCCC M21534</strain>
    </source>
</reference>
<protein>
    <submittedName>
        <fullName evidence="1">Carboxypeptidase-like regulatory domain-containing protein</fullName>
    </submittedName>
</protein>
<keyword evidence="2" id="KW-1185">Reference proteome</keyword>
<keyword evidence="1" id="KW-0645">Protease</keyword>
<dbReference type="GO" id="GO:0004180">
    <property type="term" value="F:carboxypeptidase activity"/>
    <property type="evidence" value="ECO:0007669"/>
    <property type="project" value="UniProtKB-KW"/>
</dbReference>
<dbReference type="SUPFAM" id="SSF49464">
    <property type="entry name" value="Carboxypeptidase regulatory domain-like"/>
    <property type="match status" value="1"/>
</dbReference>
<organism evidence="1 2">
    <name type="scientific">Zunongwangia pacifica</name>
    <dbReference type="NCBI Taxonomy" id="2911062"/>
    <lineage>
        <taxon>Bacteria</taxon>
        <taxon>Pseudomonadati</taxon>
        <taxon>Bacteroidota</taxon>
        <taxon>Flavobacteriia</taxon>
        <taxon>Flavobacteriales</taxon>
        <taxon>Flavobacteriaceae</taxon>
        <taxon>Zunongwangia</taxon>
    </lineage>
</organism>
<accession>A0A9X1ZMK6</accession>
<sequence length="134" mass="15107">MKRVDKSYSKFLMAFFLMLGIGFFNKMSAQEFKTISGNVTSVEGRALKGVNIFVPNTSFGSTTDAKGNFEMQIPADSKVVISYIGFATKTIDASKTTDFRLTLQKEVNQQENVVVVNYDKEVEKRKSRILKIEK</sequence>
<name>A0A9X1ZMK6_9FLAO</name>
<keyword evidence="1" id="KW-0121">Carboxypeptidase</keyword>
<proteinExistence type="predicted"/>
<dbReference type="InterPro" id="IPR008969">
    <property type="entry name" value="CarboxyPept-like_regulatory"/>
</dbReference>
<dbReference type="EMBL" id="JAKHSK010000004">
    <property type="protein sequence ID" value="MCL6217527.1"/>
    <property type="molecule type" value="Genomic_DNA"/>
</dbReference>
<dbReference type="RefSeq" id="WP_249600505.1">
    <property type="nucleotide sequence ID" value="NZ_JAKHSK010000004.1"/>
</dbReference>
<keyword evidence="1" id="KW-0378">Hydrolase</keyword>
<evidence type="ECO:0000313" key="1">
    <source>
        <dbReference type="EMBL" id="MCL6217527.1"/>
    </source>
</evidence>